<feature type="transmembrane region" description="Helical" evidence="1">
    <location>
        <begin position="86"/>
        <end position="105"/>
    </location>
</feature>
<feature type="transmembrane region" description="Helical" evidence="1">
    <location>
        <begin position="126"/>
        <end position="156"/>
    </location>
</feature>
<feature type="transmembrane region" description="Helical" evidence="1">
    <location>
        <begin position="21"/>
        <end position="38"/>
    </location>
</feature>
<sequence>MTTQFTGTGRLLRLYLRLDRFRLPVWVLSMFVVVWASVDALQTSFSDPLSLQARGVLGANPAAVMMSGPVFGLDNYTMGLMVASELSLWTLIVAAVMGVLFMVRHTRTDEETGRLEMLRALPVGRMAAPTASMILVALATLAMGAAVSAGLLITGMRVADSLAFGLATALTGMVFGAAAAVAAQLSDNARAASGLGIAAIVVAFLIRAAGDVIDYQGSWLSWFSPLAWAQQTRLYADLRWWPLALSAVTVIVLVTLAFWLVGRRDLGAGLGHGRPGPGRASSRLLSPAGLAWRLENPTFLIWAVGLFAFAVVFGTLADELEGVVDVMPAIDDWVSLDLTDLTSSFGAMLLSYLSLGPALLLVSAFLHLRAEERGGRLTSMLIGGSSRSSFLAVWFAVVAAQAIAVLILLGFGLGIGIAVGSGDTRWIGDMTAASFAYLPAVLLYGTLAVLVFGLFPRLTALTWFYLAWSILVLFLGELLRLPDWARSTTPVWHTPAVPGTEVDPLPLILMTILAVSFLVIGLVGFRSRDIAEG</sequence>
<name>A0A0B6TWL6_9CORY</name>
<feature type="transmembrane region" description="Helical" evidence="1">
    <location>
        <begin position="240"/>
        <end position="261"/>
    </location>
</feature>
<dbReference type="AlphaFoldDB" id="A0A0B6TWL6"/>
<dbReference type="KEGG" id="cmq:B840_07715"/>
<organism evidence="2 3">
    <name type="scientific">Corynebacterium marinum DSM 44953</name>
    <dbReference type="NCBI Taxonomy" id="1224162"/>
    <lineage>
        <taxon>Bacteria</taxon>
        <taxon>Bacillati</taxon>
        <taxon>Actinomycetota</taxon>
        <taxon>Actinomycetes</taxon>
        <taxon>Mycobacteriales</taxon>
        <taxon>Corynebacteriaceae</taxon>
        <taxon>Corynebacterium</taxon>
    </lineage>
</organism>
<evidence type="ECO:0000313" key="3">
    <source>
        <dbReference type="Proteomes" id="UP000031928"/>
    </source>
</evidence>
<dbReference type="OrthoDB" id="2014935at2"/>
<keyword evidence="1" id="KW-0812">Transmembrane</keyword>
<feature type="transmembrane region" description="Helical" evidence="1">
    <location>
        <begin position="195"/>
        <end position="213"/>
    </location>
</feature>
<feature type="transmembrane region" description="Helical" evidence="1">
    <location>
        <begin position="435"/>
        <end position="455"/>
    </location>
</feature>
<keyword evidence="1" id="KW-0472">Membrane</keyword>
<dbReference type="HOGENOM" id="CLU_036785_2_0_11"/>
<evidence type="ECO:0000256" key="1">
    <source>
        <dbReference type="SAM" id="Phobius"/>
    </source>
</evidence>
<dbReference type="RefSeq" id="WP_042621655.1">
    <property type="nucleotide sequence ID" value="NZ_CP007790.1"/>
</dbReference>
<evidence type="ECO:0000313" key="2">
    <source>
        <dbReference type="EMBL" id="AJK69141.1"/>
    </source>
</evidence>
<keyword evidence="1" id="KW-1133">Transmembrane helix</keyword>
<gene>
    <name evidence="2" type="ORF">B840_07715</name>
</gene>
<dbReference type="STRING" id="1224162.B840_07715"/>
<keyword evidence="3" id="KW-1185">Reference proteome</keyword>
<feature type="transmembrane region" description="Helical" evidence="1">
    <location>
        <begin position="345"/>
        <end position="368"/>
    </location>
</feature>
<feature type="transmembrane region" description="Helical" evidence="1">
    <location>
        <begin position="299"/>
        <end position="317"/>
    </location>
</feature>
<feature type="transmembrane region" description="Helical" evidence="1">
    <location>
        <begin position="389"/>
        <end position="415"/>
    </location>
</feature>
<accession>A0A0B6TWL6</accession>
<feature type="transmembrane region" description="Helical" evidence="1">
    <location>
        <begin position="162"/>
        <end position="183"/>
    </location>
</feature>
<feature type="transmembrane region" description="Helical" evidence="1">
    <location>
        <begin position="462"/>
        <end position="481"/>
    </location>
</feature>
<dbReference type="EMBL" id="CP007790">
    <property type="protein sequence ID" value="AJK69141.1"/>
    <property type="molecule type" value="Genomic_DNA"/>
</dbReference>
<feature type="transmembrane region" description="Helical" evidence="1">
    <location>
        <begin position="505"/>
        <end position="525"/>
    </location>
</feature>
<proteinExistence type="predicted"/>
<reference evidence="2 3" key="1">
    <citation type="submission" date="2014-05" db="EMBL/GenBank/DDBJ databases">
        <title>Complete genome sequence of Corynebacterium marinum DSM 44953.</title>
        <authorList>
            <person name="Schaffert L."/>
            <person name="Albersmeier A."/>
            <person name="Kalinowski J."/>
            <person name="Ruckert C."/>
        </authorList>
    </citation>
    <scope>NUCLEOTIDE SEQUENCE [LARGE SCALE GENOMIC DNA]</scope>
    <source>
        <strain evidence="2 3">DSM 44953</strain>
    </source>
</reference>
<protein>
    <submittedName>
        <fullName evidence="2">Antibiotic ABC transporter</fullName>
    </submittedName>
</protein>
<dbReference type="Proteomes" id="UP000031928">
    <property type="component" value="Chromosome"/>
</dbReference>